<organism evidence="2 3">
    <name type="scientific">Paenibacillus konkukensis</name>
    <dbReference type="NCBI Taxonomy" id="2020716"/>
    <lineage>
        <taxon>Bacteria</taxon>
        <taxon>Bacillati</taxon>
        <taxon>Bacillota</taxon>
        <taxon>Bacilli</taxon>
        <taxon>Bacillales</taxon>
        <taxon>Paenibacillaceae</taxon>
        <taxon>Paenibacillus</taxon>
    </lineage>
</organism>
<evidence type="ECO:0000313" key="3">
    <source>
        <dbReference type="Proteomes" id="UP001057134"/>
    </source>
</evidence>
<evidence type="ECO:0000259" key="1">
    <source>
        <dbReference type="PROSITE" id="PS51733"/>
    </source>
</evidence>
<keyword evidence="2" id="KW-0012">Acyltransferase</keyword>
<dbReference type="GO" id="GO:0033819">
    <property type="term" value="F:lipoyl(octanoyl) transferase activity"/>
    <property type="evidence" value="ECO:0007669"/>
    <property type="project" value="UniProtKB-EC"/>
</dbReference>
<dbReference type="CDD" id="cd16443">
    <property type="entry name" value="LplA"/>
    <property type="match status" value="1"/>
</dbReference>
<keyword evidence="2" id="KW-0808">Transferase</keyword>
<accession>A0ABY4RJT5</accession>
<dbReference type="PANTHER" id="PTHR43679:SF2">
    <property type="entry name" value="OCTANOYL-[GCVH]:PROTEIN N-OCTANOYLTRANSFERASE"/>
    <property type="match status" value="1"/>
</dbReference>
<gene>
    <name evidence="2" type="primary">lipM</name>
    <name evidence="2" type="ORF">SK3146_01896</name>
</gene>
<dbReference type="SUPFAM" id="SSF55681">
    <property type="entry name" value="Class II aaRS and biotin synthetases"/>
    <property type="match status" value="1"/>
</dbReference>
<evidence type="ECO:0000313" key="2">
    <source>
        <dbReference type="EMBL" id="UQZ82737.1"/>
    </source>
</evidence>
<protein>
    <submittedName>
        <fullName evidence="2">Octanoyltransferase LipM</fullName>
        <ecNumber evidence="2">2.3.1.181</ecNumber>
    </submittedName>
</protein>
<sequence length="291" mass="32747">MNSNKERQVDSMTAIWRFISNRMHHPSYNMAVDEAILIAHSEGKVPPTVRFYGWEPPTLSIGYFQKAEEVDFERLAEEGLGFVRRPTGGRAVLHDNELTYSIIVAESYPGIPSGVTEAYRVLSEGLLLGFRKLGLDAQMVQLASEEDKSKYASMGSSACFDSPSWYELVVEGRKIAGSAQTRQKQVVLQHGSILLDMDADQLFRVLKFKNERIQERLKQQFSQKAVAINDICRGLGRAPVELPEVEKAFRAGMAEGLGVQLEEGALTDYELTLVEQLVKDKYANEAWNLRR</sequence>
<dbReference type="PANTHER" id="PTHR43679">
    <property type="entry name" value="OCTANOYLTRANSFERASE LIPM-RELATED"/>
    <property type="match status" value="1"/>
</dbReference>
<dbReference type="Proteomes" id="UP001057134">
    <property type="component" value="Chromosome"/>
</dbReference>
<dbReference type="EMBL" id="CP027059">
    <property type="protein sequence ID" value="UQZ82737.1"/>
    <property type="molecule type" value="Genomic_DNA"/>
</dbReference>
<proteinExistence type="predicted"/>
<dbReference type="InterPro" id="IPR045864">
    <property type="entry name" value="aa-tRNA-synth_II/BPL/LPL"/>
</dbReference>
<keyword evidence="3" id="KW-1185">Reference proteome</keyword>
<dbReference type="EC" id="2.3.1.181" evidence="2"/>
<dbReference type="Pfam" id="PF21948">
    <property type="entry name" value="LplA-B_cat"/>
    <property type="match status" value="1"/>
</dbReference>
<name>A0ABY4RJT5_9BACL</name>
<feature type="domain" description="BPL/LPL catalytic" evidence="1">
    <location>
        <begin position="43"/>
        <end position="261"/>
    </location>
</feature>
<dbReference type="InterPro" id="IPR004143">
    <property type="entry name" value="BPL_LPL_catalytic"/>
</dbReference>
<reference evidence="2" key="2">
    <citation type="journal article" date="2021" name="J Anim Sci Technol">
        <title>Complete genome sequence of Paenibacillus konkukensis sp. nov. SK3146 as a potential probiotic strain.</title>
        <authorList>
            <person name="Jung H.I."/>
            <person name="Park S."/>
            <person name="Niu K.M."/>
            <person name="Lee S.W."/>
            <person name="Kothari D."/>
            <person name="Yi K.J."/>
            <person name="Kim S.K."/>
        </authorList>
    </citation>
    <scope>NUCLEOTIDE SEQUENCE</scope>
    <source>
        <strain evidence="2">SK3146</strain>
    </source>
</reference>
<dbReference type="Gene3D" id="3.30.930.10">
    <property type="entry name" value="Bira Bifunctional Protein, Domain 2"/>
    <property type="match status" value="1"/>
</dbReference>
<dbReference type="PROSITE" id="PS51733">
    <property type="entry name" value="BPL_LPL_CATALYTIC"/>
    <property type="match status" value="1"/>
</dbReference>
<reference evidence="2" key="1">
    <citation type="submission" date="2018-02" db="EMBL/GenBank/DDBJ databases">
        <authorList>
            <person name="Kim S.-K."/>
            <person name="Jung H.-I."/>
            <person name="Lee S.-W."/>
        </authorList>
    </citation>
    <scope>NUCLEOTIDE SEQUENCE</scope>
    <source>
        <strain evidence="2">SK3146</strain>
    </source>
</reference>
<dbReference type="InterPro" id="IPR050664">
    <property type="entry name" value="Octanoyltrans_LipM/LipL"/>
</dbReference>